<dbReference type="PATRIC" id="fig|35806.4.peg.3923"/>
<dbReference type="EMBL" id="AP014800">
    <property type="protein sequence ID" value="BAQ70951.1"/>
    <property type="molecule type" value="Genomic_DNA"/>
</dbReference>
<accession>A0A0D6B7C5</accession>
<reference evidence="2 3" key="1">
    <citation type="submission" date="2015-02" db="EMBL/GenBank/DDBJ databases">
        <title>Genome sequene of Rhodovulum sulfidophilum DSM 2351.</title>
        <authorList>
            <person name="Nagao N."/>
        </authorList>
    </citation>
    <scope>NUCLEOTIDE SEQUENCE [LARGE SCALE GENOMIC DNA]</scope>
    <source>
        <strain evidence="2 3">DSM 2351</strain>
    </source>
</reference>
<organism evidence="2 3">
    <name type="scientific">Rhodovulum sulfidophilum</name>
    <name type="common">Rhodobacter sulfidophilus</name>
    <dbReference type="NCBI Taxonomy" id="35806"/>
    <lineage>
        <taxon>Bacteria</taxon>
        <taxon>Pseudomonadati</taxon>
        <taxon>Pseudomonadota</taxon>
        <taxon>Alphaproteobacteria</taxon>
        <taxon>Rhodobacterales</taxon>
        <taxon>Paracoccaceae</taxon>
        <taxon>Rhodovulum</taxon>
    </lineage>
</organism>
<evidence type="ECO:0000313" key="3">
    <source>
        <dbReference type="Proteomes" id="UP000064912"/>
    </source>
</evidence>
<evidence type="ECO:0008006" key="4">
    <source>
        <dbReference type="Google" id="ProtNLM"/>
    </source>
</evidence>
<dbReference type="Proteomes" id="UP000064912">
    <property type="component" value="Chromosome"/>
</dbReference>
<evidence type="ECO:0000256" key="1">
    <source>
        <dbReference type="SAM" id="MobiDB-lite"/>
    </source>
</evidence>
<name>A0A0D6B7C5_RHOSU</name>
<feature type="region of interest" description="Disordered" evidence="1">
    <location>
        <begin position="1"/>
        <end position="25"/>
    </location>
</feature>
<proteinExistence type="predicted"/>
<evidence type="ECO:0000313" key="2">
    <source>
        <dbReference type="EMBL" id="BAQ70951.1"/>
    </source>
</evidence>
<dbReference type="KEGG" id="rsu:NHU_03827"/>
<dbReference type="AlphaFoldDB" id="A0A0D6B7C5"/>
<protein>
    <recommendedName>
        <fullName evidence="4">DUF1643 domain-containing protein</fullName>
    </recommendedName>
</protein>
<dbReference type="InterPro" id="IPR012441">
    <property type="entry name" value="DUF1643"/>
</dbReference>
<dbReference type="eggNOG" id="COG4333">
    <property type="taxonomic scope" value="Bacteria"/>
</dbReference>
<sequence>MTETDPSSLHDPGGKTRWSLPPGMRGSAVFSPCGRYRTRLERDWTPEGQPRRTILFCGMNPSTADALVQDNTCAKETRRAAALGFTRYLKGNVLDYRVTNPKDLPKDPDLACSPGNLPAILAMAGEAELVVMAYGRLHKRYAGVVGGIIAALRETGKPLYCFGLNQDGSAKHPLYLRNDAPLLPF</sequence>
<dbReference type="Pfam" id="PF07799">
    <property type="entry name" value="DUF1643"/>
    <property type="match status" value="1"/>
</dbReference>
<gene>
    <name evidence="2" type="ORF">NHU_03827</name>
</gene>